<comment type="function">
    <text evidence="9">Required for the formation of a threonylcarbamoyl group on adenosine at position 37 (t(6)A37) in tRNAs that read codons beginning with adenine. Catalyzes the conversion of L-threonine, HCO(3)(-)/CO(2) and ATP to give threonylcarbamoyl-AMP (TC-AMP) as the acyladenylate intermediate, with the release of diphosphate.</text>
</comment>
<keyword evidence="7 9" id="KW-0067">ATP-binding</keyword>
<dbReference type="PANTHER" id="PTHR17490">
    <property type="entry name" value="SUA5"/>
    <property type="match status" value="1"/>
</dbReference>
<dbReference type="OrthoDB" id="9814580at2"/>
<dbReference type="GO" id="GO:0002949">
    <property type="term" value="P:tRNA threonylcarbamoyladenosine modification"/>
    <property type="evidence" value="ECO:0007669"/>
    <property type="project" value="UniProtKB-UniRule"/>
</dbReference>
<evidence type="ECO:0000313" key="12">
    <source>
        <dbReference type="Proteomes" id="UP000279799"/>
    </source>
</evidence>
<sequence length="183" mass="20421">MNTQQIIAALLNDEVIAYPTEAVFGLGCNPYSETAIQRLLALKKRPIEKGLILIAPALHYFQDFVDLEALTDEQYQRLNQLYTPATTWIVPVKMDVPRLVRGKFDTIAIRLCAHPDVTALCERGKMPLISTSANLTGKEPARTYAEVYQQFGKDFPVLEGQVGGAKNPSQIKDLFTNQIVRQG</sequence>
<keyword evidence="6 9" id="KW-0547">Nucleotide-binding</keyword>
<proteinExistence type="inferred from homology"/>
<evidence type="ECO:0000256" key="6">
    <source>
        <dbReference type="ARBA" id="ARBA00022741"/>
    </source>
</evidence>
<dbReference type="GO" id="GO:0006450">
    <property type="term" value="P:regulation of translational fidelity"/>
    <property type="evidence" value="ECO:0007669"/>
    <property type="project" value="TreeGrafter"/>
</dbReference>
<dbReference type="KEGG" id="adp:NCTC12871_00706"/>
<keyword evidence="5 9" id="KW-0548">Nucleotidyltransferase</keyword>
<evidence type="ECO:0000256" key="5">
    <source>
        <dbReference type="ARBA" id="ARBA00022695"/>
    </source>
</evidence>
<dbReference type="Gene3D" id="3.90.870.10">
    <property type="entry name" value="DHBP synthase"/>
    <property type="match status" value="1"/>
</dbReference>
<dbReference type="InterPro" id="IPR023535">
    <property type="entry name" value="TC-AMP_synthase"/>
</dbReference>
<dbReference type="InterPro" id="IPR050156">
    <property type="entry name" value="TC-AMP_synthase_SUA5"/>
</dbReference>
<evidence type="ECO:0000256" key="8">
    <source>
        <dbReference type="ARBA" id="ARBA00048366"/>
    </source>
</evidence>
<dbReference type="GO" id="GO:0061710">
    <property type="term" value="F:L-threonylcarbamoyladenylate synthase"/>
    <property type="evidence" value="ECO:0007669"/>
    <property type="project" value="UniProtKB-EC"/>
</dbReference>
<evidence type="ECO:0000256" key="9">
    <source>
        <dbReference type="HAMAP-Rule" id="MF_01852"/>
    </source>
</evidence>
<evidence type="ECO:0000256" key="3">
    <source>
        <dbReference type="ARBA" id="ARBA00022679"/>
    </source>
</evidence>
<comment type="subcellular location">
    <subcellularLocation>
        <location evidence="1 9">Cytoplasm</location>
    </subcellularLocation>
</comment>
<dbReference type="GO" id="GO:0005737">
    <property type="term" value="C:cytoplasm"/>
    <property type="evidence" value="ECO:0007669"/>
    <property type="project" value="UniProtKB-SubCell"/>
</dbReference>
<evidence type="ECO:0000256" key="4">
    <source>
        <dbReference type="ARBA" id="ARBA00022694"/>
    </source>
</evidence>
<evidence type="ECO:0000256" key="2">
    <source>
        <dbReference type="ARBA" id="ARBA00022490"/>
    </source>
</evidence>
<dbReference type="EC" id="2.7.7.87" evidence="9"/>
<dbReference type="AlphaFoldDB" id="A0A448TTT4"/>
<comment type="catalytic activity">
    <reaction evidence="8 9">
        <text>L-threonine + hydrogencarbonate + ATP = L-threonylcarbamoyladenylate + diphosphate + H2O</text>
        <dbReference type="Rhea" id="RHEA:36407"/>
        <dbReference type="ChEBI" id="CHEBI:15377"/>
        <dbReference type="ChEBI" id="CHEBI:17544"/>
        <dbReference type="ChEBI" id="CHEBI:30616"/>
        <dbReference type="ChEBI" id="CHEBI:33019"/>
        <dbReference type="ChEBI" id="CHEBI:57926"/>
        <dbReference type="ChEBI" id="CHEBI:73682"/>
        <dbReference type="EC" id="2.7.7.87"/>
    </reaction>
</comment>
<keyword evidence="3 9" id="KW-0808">Transferase</keyword>
<dbReference type="PROSITE" id="PS51163">
    <property type="entry name" value="YRDC"/>
    <property type="match status" value="1"/>
</dbReference>
<dbReference type="EMBL" id="LR134510">
    <property type="protein sequence ID" value="VEJ09261.1"/>
    <property type="molecule type" value="Genomic_DNA"/>
</dbReference>
<evidence type="ECO:0000256" key="7">
    <source>
        <dbReference type="ARBA" id="ARBA00022840"/>
    </source>
</evidence>
<reference evidence="11 12" key="1">
    <citation type="submission" date="2018-12" db="EMBL/GenBank/DDBJ databases">
        <authorList>
            <consortium name="Pathogen Informatics"/>
        </authorList>
    </citation>
    <scope>NUCLEOTIDE SEQUENCE [LARGE SCALE GENOMIC DNA]</scope>
    <source>
        <strain evidence="11 12">NCTC12871</strain>
    </source>
</reference>
<dbReference type="Pfam" id="PF01300">
    <property type="entry name" value="Sua5_yciO_yrdC"/>
    <property type="match status" value="1"/>
</dbReference>
<dbReference type="GO" id="GO:0005524">
    <property type="term" value="F:ATP binding"/>
    <property type="evidence" value="ECO:0007669"/>
    <property type="project" value="UniProtKB-UniRule"/>
</dbReference>
<name>A0A448TTT4_9PAST</name>
<dbReference type="PANTHER" id="PTHR17490:SF18">
    <property type="entry name" value="THREONYLCARBAMOYL-AMP SYNTHASE"/>
    <property type="match status" value="1"/>
</dbReference>
<comment type="similarity">
    <text evidence="9">Belongs to the SUA5 family. TsaC subfamily.</text>
</comment>
<organism evidence="11 12">
    <name type="scientific">Actinobacillus delphinicola</name>
    <dbReference type="NCBI Taxonomy" id="51161"/>
    <lineage>
        <taxon>Bacteria</taxon>
        <taxon>Pseudomonadati</taxon>
        <taxon>Pseudomonadota</taxon>
        <taxon>Gammaproteobacteria</taxon>
        <taxon>Pasteurellales</taxon>
        <taxon>Pasteurellaceae</taxon>
        <taxon>Actinobacillus</taxon>
    </lineage>
</organism>
<evidence type="ECO:0000259" key="10">
    <source>
        <dbReference type="PROSITE" id="PS51163"/>
    </source>
</evidence>
<dbReference type="InterPro" id="IPR006070">
    <property type="entry name" value="Sua5-like_dom"/>
</dbReference>
<gene>
    <name evidence="11" type="primary">rimN</name>
    <name evidence="9" type="synonym">tsaC</name>
    <name evidence="11" type="ORF">NCTC12871_00706</name>
</gene>
<accession>A0A448TTT4</accession>
<protein>
    <recommendedName>
        <fullName evidence="9">Threonylcarbamoyl-AMP synthase</fullName>
        <shortName evidence="9">TC-AMP synthase</shortName>
        <ecNumber evidence="9">2.7.7.87</ecNumber>
    </recommendedName>
    <alternativeName>
        <fullName evidence="9">L-threonylcarbamoyladenylate synthase</fullName>
    </alternativeName>
    <alternativeName>
        <fullName evidence="9">t(6)A37 threonylcarbamoyladenosine biosynthesis protein TsaC</fullName>
    </alternativeName>
    <alternativeName>
        <fullName evidence="9">tRNA threonylcarbamoyladenosine biosynthesis protein TsaC</fullName>
    </alternativeName>
</protein>
<dbReference type="SUPFAM" id="SSF55821">
    <property type="entry name" value="YrdC/RibB"/>
    <property type="match status" value="1"/>
</dbReference>
<dbReference type="GO" id="GO:0000049">
    <property type="term" value="F:tRNA binding"/>
    <property type="evidence" value="ECO:0007669"/>
    <property type="project" value="TreeGrafter"/>
</dbReference>
<keyword evidence="2 9" id="KW-0963">Cytoplasm</keyword>
<dbReference type="InterPro" id="IPR017945">
    <property type="entry name" value="DHBP_synth_RibB-like_a/b_dom"/>
</dbReference>
<dbReference type="RefSeq" id="WP_126599044.1">
    <property type="nucleotide sequence ID" value="NZ_LR134510.1"/>
</dbReference>
<evidence type="ECO:0000256" key="1">
    <source>
        <dbReference type="ARBA" id="ARBA00004496"/>
    </source>
</evidence>
<feature type="domain" description="YrdC-like" evidence="10">
    <location>
        <begin position="1"/>
        <end position="183"/>
    </location>
</feature>
<dbReference type="HAMAP" id="MF_01852">
    <property type="entry name" value="TsaC"/>
    <property type="match status" value="1"/>
</dbReference>
<dbReference type="FunFam" id="3.90.870.10:FF:000004">
    <property type="entry name" value="Threonylcarbamoyl-AMP synthase"/>
    <property type="match status" value="1"/>
</dbReference>
<dbReference type="Proteomes" id="UP000279799">
    <property type="component" value="Chromosome"/>
</dbReference>
<dbReference type="GO" id="GO:0003725">
    <property type="term" value="F:double-stranded RNA binding"/>
    <property type="evidence" value="ECO:0007669"/>
    <property type="project" value="InterPro"/>
</dbReference>
<keyword evidence="12" id="KW-1185">Reference proteome</keyword>
<evidence type="ECO:0000313" key="11">
    <source>
        <dbReference type="EMBL" id="VEJ09261.1"/>
    </source>
</evidence>
<keyword evidence="4 9" id="KW-0819">tRNA processing</keyword>